<keyword evidence="1" id="KW-0812">Transmembrane</keyword>
<proteinExistence type="predicted"/>
<dbReference type="EMBL" id="MT143731">
    <property type="protein sequence ID" value="QJB01766.1"/>
    <property type="molecule type" value="Genomic_DNA"/>
</dbReference>
<feature type="transmembrane region" description="Helical" evidence="1">
    <location>
        <begin position="81"/>
        <end position="104"/>
    </location>
</feature>
<dbReference type="AlphaFoldDB" id="A0A6M3M8Z3"/>
<name>A0A6M3M8Z3_9ZZZZ</name>
<gene>
    <name evidence="2" type="ORF">MM171A00709_0032</name>
    <name evidence="3" type="ORF">MM171B02032_0013</name>
</gene>
<feature type="transmembrane region" description="Helical" evidence="1">
    <location>
        <begin position="49"/>
        <end position="69"/>
    </location>
</feature>
<protein>
    <recommendedName>
        <fullName evidence="4">DUF5658 domain-containing protein</fullName>
    </recommendedName>
</protein>
<evidence type="ECO:0000313" key="2">
    <source>
        <dbReference type="EMBL" id="QJB00067.1"/>
    </source>
</evidence>
<keyword evidence="1" id="KW-1133">Transmembrane helix</keyword>
<evidence type="ECO:0000313" key="3">
    <source>
        <dbReference type="EMBL" id="QJB01766.1"/>
    </source>
</evidence>
<dbReference type="EMBL" id="MT143679">
    <property type="protein sequence ID" value="QJB00067.1"/>
    <property type="molecule type" value="Genomic_DNA"/>
</dbReference>
<accession>A0A6M3M8Z3</accession>
<feature type="transmembrane region" description="Helical" evidence="1">
    <location>
        <begin position="12"/>
        <end position="29"/>
    </location>
</feature>
<reference evidence="3" key="1">
    <citation type="submission" date="2020-03" db="EMBL/GenBank/DDBJ databases">
        <title>The deep terrestrial virosphere.</title>
        <authorList>
            <person name="Holmfeldt K."/>
            <person name="Nilsson E."/>
            <person name="Simone D."/>
            <person name="Lopez-Fernandez M."/>
            <person name="Wu X."/>
            <person name="de Brujin I."/>
            <person name="Lundin D."/>
            <person name="Andersson A."/>
            <person name="Bertilsson S."/>
            <person name="Dopson M."/>
        </authorList>
    </citation>
    <scope>NUCLEOTIDE SEQUENCE</scope>
    <source>
        <strain evidence="2">MM171A00709</strain>
        <strain evidence="3">MM171B02032</strain>
    </source>
</reference>
<sequence>MKPLINEVEAYLMAAVAVILDHVITWMVMKNPYVMEANPNTSYLMSIGMWGVFDGAVLVASIAASAYILRKWSFENRWVILLYFVAGAVIRMAAVLSNLMIWMLL</sequence>
<evidence type="ECO:0008006" key="4">
    <source>
        <dbReference type="Google" id="ProtNLM"/>
    </source>
</evidence>
<keyword evidence="1" id="KW-0472">Membrane</keyword>
<evidence type="ECO:0000256" key="1">
    <source>
        <dbReference type="SAM" id="Phobius"/>
    </source>
</evidence>
<organism evidence="3">
    <name type="scientific">viral metagenome</name>
    <dbReference type="NCBI Taxonomy" id="1070528"/>
    <lineage>
        <taxon>unclassified sequences</taxon>
        <taxon>metagenomes</taxon>
        <taxon>organismal metagenomes</taxon>
    </lineage>
</organism>